<comment type="caution">
    <text evidence="1">The sequence shown here is derived from an EMBL/GenBank/DDBJ whole genome shotgun (WGS) entry which is preliminary data.</text>
</comment>
<reference evidence="2" key="1">
    <citation type="journal article" date="2015" name="MBio">
        <title>Genome-Resolved Metagenomic Analysis Reveals Roles for Candidate Phyla and Other Microbial Community Members in Biogeochemical Transformations in Oil Reservoirs.</title>
        <authorList>
            <person name="Hu P."/>
            <person name="Tom L."/>
            <person name="Singh A."/>
            <person name="Thomas B.C."/>
            <person name="Baker B.J."/>
            <person name="Piceno Y.M."/>
            <person name="Andersen G.L."/>
            <person name="Banfield J.F."/>
        </authorList>
    </citation>
    <scope>NUCLEOTIDE SEQUENCE [LARGE SCALE GENOMIC DNA]</scope>
</reference>
<evidence type="ECO:0000313" key="2">
    <source>
        <dbReference type="Proteomes" id="UP000053469"/>
    </source>
</evidence>
<dbReference type="EMBL" id="LGGI01000025">
    <property type="protein sequence ID" value="KUK67261.1"/>
    <property type="molecule type" value="Genomic_DNA"/>
</dbReference>
<accession>A0A101GYX8</accession>
<proteinExistence type="predicted"/>
<dbReference type="Proteomes" id="UP000053469">
    <property type="component" value="Unassembled WGS sequence"/>
</dbReference>
<sequence>MLASYVLLLTSERYVIISSHEENNQFVRAVAEGKKTRQEVETWLRSVTKKER</sequence>
<gene>
    <name evidence="1" type="ORF">XD87_0241</name>
</gene>
<dbReference type="AlphaFoldDB" id="A0A101GYX8"/>
<protein>
    <submittedName>
        <fullName evidence="1">Uncharacterized protein</fullName>
    </submittedName>
</protein>
<name>A0A101GYX8_9BACT</name>
<organism evidence="1 2">
    <name type="scientific">candidate division WS6 bacterium 36_33</name>
    <dbReference type="NCBI Taxonomy" id="1641388"/>
    <lineage>
        <taxon>Bacteria</taxon>
        <taxon>Candidatus Dojkabacteria</taxon>
    </lineage>
</organism>
<evidence type="ECO:0000313" key="1">
    <source>
        <dbReference type="EMBL" id="KUK67261.1"/>
    </source>
</evidence>